<organism evidence="23 24">
    <name type="scientific">Emergomyces africanus</name>
    <dbReference type="NCBI Taxonomy" id="1955775"/>
    <lineage>
        <taxon>Eukaryota</taxon>
        <taxon>Fungi</taxon>
        <taxon>Dikarya</taxon>
        <taxon>Ascomycota</taxon>
        <taxon>Pezizomycotina</taxon>
        <taxon>Eurotiomycetes</taxon>
        <taxon>Eurotiomycetidae</taxon>
        <taxon>Onygenales</taxon>
        <taxon>Ajellomycetaceae</taxon>
        <taxon>Emergomyces</taxon>
    </lineage>
</organism>
<dbReference type="CDD" id="cd15482">
    <property type="entry name" value="Sialidase_non-viral"/>
    <property type="match status" value="1"/>
</dbReference>
<dbReference type="Pfam" id="PF15901">
    <property type="entry name" value="Sortilin_C"/>
    <property type="match status" value="2"/>
</dbReference>
<dbReference type="InterPro" id="IPR031777">
    <property type="entry name" value="Sortilin_C"/>
</dbReference>
<evidence type="ECO:0000256" key="12">
    <source>
        <dbReference type="ARBA" id="ARBA00023170"/>
    </source>
</evidence>
<dbReference type="InterPro" id="IPR031778">
    <property type="entry name" value="Sortilin_N"/>
</dbReference>
<dbReference type="GO" id="GO:0005829">
    <property type="term" value="C:cytosol"/>
    <property type="evidence" value="ECO:0007669"/>
    <property type="project" value="GOC"/>
</dbReference>
<gene>
    <name evidence="23" type="ORF">ACJ72_04357</name>
</gene>
<evidence type="ECO:0000256" key="4">
    <source>
        <dbReference type="ARBA" id="ARBA00022448"/>
    </source>
</evidence>
<comment type="caution">
    <text evidence="23">The sequence shown here is derived from an EMBL/GenBank/DDBJ whole genome shotgun (WGS) entry which is preliminary data.</text>
</comment>
<dbReference type="InterPro" id="IPR015943">
    <property type="entry name" value="WD40/YVTN_repeat-like_dom_sf"/>
</dbReference>
<dbReference type="SMART" id="SM00602">
    <property type="entry name" value="VPS10"/>
    <property type="match status" value="2"/>
</dbReference>
<feature type="transmembrane region" description="Helical" evidence="21">
    <location>
        <begin position="1506"/>
        <end position="1529"/>
    </location>
</feature>
<feature type="transmembrane region" description="Helical" evidence="21">
    <location>
        <begin position="1459"/>
        <end position="1480"/>
    </location>
</feature>
<dbReference type="GO" id="GO:0006895">
    <property type="term" value="P:Golgi to endosome transport"/>
    <property type="evidence" value="ECO:0007669"/>
    <property type="project" value="TreeGrafter"/>
</dbReference>
<keyword evidence="12" id="KW-0675">Receptor</keyword>
<evidence type="ECO:0000256" key="15">
    <source>
        <dbReference type="ARBA" id="ARBA00031250"/>
    </source>
</evidence>
<dbReference type="Gene3D" id="2.130.10.10">
    <property type="entry name" value="YVTN repeat-like/Quinoprotein amine dehydrogenase"/>
    <property type="match status" value="2"/>
</dbReference>
<dbReference type="SUPFAM" id="SSF110296">
    <property type="entry name" value="Oligoxyloglucan reducing end-specific cellobiohydrolase"/>
    <property type="match status" value="2"/>
</dbReference>
<protein>
    <recommendedName>
        <fullName evidence="3">Vacuolar protein sorting/targeting protein 10</fullName>
    </recommendedName>
    <alternativeName>
        <fullName evidence="16">Carboxypeptidase Y receptor</fullName>
    </alternativeName>
    <alternativeName>
        <fullName evidence="15 17">Sortilin VPS10</fullName>
    </alternativeName>
    <alternativeName>
        <fullName evidence="18 19">Vacuolar carboxypeptidase Sorting receptor VPS10</fullName>
    </alternativeName>
</protein>
<dbReference type="Gene3D" id="3.30.60.270">
    <property type="match status" value="2"/>
</dbReference>
<name>A0A1B7NX12_9EURO</name>
<evidence type="ECO:0000256" key="18">
    <source>
        <dbReference type="ARBA" id="ARBA00032705"/>
    </source>
</evidence>
<keyword evidence="4" id="KW-0813">Transport</keyword>
<dbReference type="GO" id="GO:0016020">
    <property type="term" value="C:membrane"/>
    <property type="evidence" value="ECO:0007669"/>
    <property type="project" value="InterPro"/>
</dbReference>
<dbReference type="EMBL" id="LGUA01000502">
    <property type="protein sequence ID" value="OAX81303.1"/>
    <property type="molecule type" value="Genomic_DNA"/>
</dbReference>
<dbReference type="GO" id="GO:0005794">
    <property type="term" value="C:Golgi apparatus"/>
    <property type="evidence" value="ECO:0007669"/>
    <property type="project" value="UniProtKB-SubCell"/>
</dbReference>
<evidence type="ECO:0000259" key="22">
    <source>
        <dbReference type="SMART" id="SM00602"/>
    </source>
</evidence>
<dbReference type="PANTHER" id="PTHR12106">
    <property type="entry name" value="SORTILIN RELATED"/>
    <property type="match status" value="1"/>
</dbReference>
<feature type="compositionally biased region" description="Acidic residues" evidence="20">
    <location>
        <begin position="1576"/>
        <end position="1589"/>
    </location>
</feature>
<evidence type="ECO:0000256" key="5">
    <source>
        <dbReference type="ARBA" id="ARBA00022692"/>
    </source>
</evidence>
<evidence type="ECO:0000256" key="8">
    <source>
        <dbReference type="ARBA" id="ARBA00022927"/>
    </source>
</evidence>
<proteinExistence type="predicted"/>
<dbReference type="FunFam" id="2.10.70.80:FF:000001">
    <property type="entry name" value="Sortilin-related VPS10 domain-containing receptor 1"/>
    <property type="match status" value="1"/>
</dbReference>
<comment type="function">
    <text evidence="14">Functions as a sorting receptor in the Golgi compartment required for the intracellular sorting and delivery of soluble vacuolar proteins, like carboxypeptidase Y (CPY) and proteinase A. Executes multiple rounds of sorting by cycling between the late Golgi and a prevacuolar endosome-like compartment.</text>
</comment>
<dbReference type="STRING" id="1658172.A0A1B7NX12"/>
<evidence type="ECO:0000313" key="23">
    <source>
        <dbReference type="EMBL" id="OAX81303.1"/>
    </source>
</evidence>
<dbReference type="PANTHER" id="PTHR12106:SF27">
    <property type="entry name" value="SORTILIN-RELATED RECEPTOR"/>
    <property type="match status" value="1"/>
</dbReference>
<keyword evidence="7" id="KW-0677">Repeat</keyword>
<dbReference type="Gene3D" id="2.10.70.80">
    <property type="match status" value="2"/>
</dbReference>
<evidence type="ECO:0000256" key="7">
    <source>
        <dbReference type="ARBA" id="ARBA00022737"/>
    </source>
</evidence>
<keyword evidence="24" id="KW-1185">Reference proteome</keyword>
<dbReference type="GO" id="GO:0006623">
    <property type="term" value="P:protein targeting to vacuole"/>
    <property type="evidence" value="ECO:0007669"/>
    <property type="project" value="TreeGrafter"/>
</dbReference>
<dbReference type="FunFam" id="3.30.60.270:FF:000005">
    <property type="entry name" value="Sortilin"/>
    <property type="match status" value="2"/>
</dbReference>
<dbReference type="OrthoDB" id="443634at2759"/>
<keyword evidence="13" id="KW-0325">Glycoprotein</keyword>
<evidence type="ECO:0000256" key="6">
    <source>
        <dbReference type="ARBA" id="ARBA00022729"/>
    </source>
</evidence>
<evidence type="ECO:0000256" key="3">
    <source>
        <dbReference type="ARBA" id="ARBA00015369"/>
    </source>
</evidence>
<evidence type="ECO:0000256" key="13">
    <source>
        <dbReference type="ARBA" id="ARBA00023180"/>
    </source>
</evidence>
<keyword evidence="6" id="KW-0732">Signal</keyword>
<feature type="region of interest" description="Disordered" evidence="20">
    <location>
        <begin position="1576"/>
        <end position="1595"/>
    </location>
</feature>
<evidence type="ECO:0000256" key="9">
    <source>
        <dbReference type="ARBA" id="ARBA00022989"/>
    </source>
</evidence>
<evidence type="ECO:0000256" key="14">
    <source>
        <dbReference type="ARBA" id="ARBA00025569"/>
    </source>
</evidence>
<keyword evidence="8" id="KW-0653">Protein transport</keyword>
<evidence type="ECO:0000256" key="17">
    <source>
        <dbReference type="ARBA" id="ARBA00031902"/>
    </source>
</evidence>
<dbReference type="GO" id="GO:0006896">
    <property type="term" value="P:Golgi to vacuole transport"/>
    <property type="evidence" value="ECO:0007669"/>
    <property type="project" value="TreeGrafter"/>
</dbReference>
<dbReference type="InterPro" id="IPR006581">
    <property type="entry name" value="VPS10"/>
</dbReference>
<dbReference type="Proteomes" id="UP000091918">
    <property type="component" value="Unassembled WGS sequence"/>
</dbReference>
<evidence type="ECO:0000256" key="16">
    <source>
        <dbReference type="ARBA" id="ARBA00031354"/>
    </source>
</evidence>
<keyword evidence="9 21" id="KW-1133">Transmembrane helix</keyword>
<evidence type="ECO:0000256" key="2">
    <source>
        <dbReference type="ARBA" id="ARBA00004488"/>
    </source>
</evidence>
<evidence type="ECO:0000256" key="19">
    <source>
        <dbReference type="ARBA" id="ARBA00032910"/>
    </source>
</evidence>
<keyword evidence="5 21" id="KW-0812">Transmembrane</keyword>
<sequence>MAEWHVTSPRTLGRSRPKIRAWMEAVTTRRRRRQSNDFLEDTIKIFNRPKSQKDPEKRFAVLTKYHIEPIFTWLSFDRPLVLSTFAFTDAFTTSTPVMILRKLLLAAGLLLATTFTSAEKADGPKITATKLEHEPVNLFYFDDSDTVMFQDAQNGDVYVSRDAGAKWDIVDVAAMKGEAWTLLPHPTDRTKAYILSRGGKHWVTDDQAKSWREFSADAELSRFQFPLSFHGKDSNRVLISGHKCSGVLCRERTYYTTDGFKTVHPLLENGRQCAWAVSTPIFGDGRDLPKQVNDRIFCVVSGPESPWAEDNRLLYSDEFFKDGSAIEVALDSGRAVSGVIGTTSVKKHILAATKSARTNELALFVTDDASEWHRAEFDGQRIEEDAYTILESTNYSIQVDVLETASSRMGTLFTSNSNGTYFTRNIEHTHRNKYGLVDFEKVATIQGIILVNTVKNWEEVDKSYGVEKKVVSRISFDDGRTFQPLKAGKNDLHLHSVTDVKNPGRVFSSPAPGIVMGVGNTGDYLKDYLDGDLYVSDDAGINWSKALDEAHKYEFGDQGSVIVAVFDEGRTDKISYSLDHGKSWRQASLPEGIKIRAKVLTTMPDSTSLKFLLVGSAKADSNMEHYVIAIDFAEMEERTCGKDDFENWPARLNEKNEPDCLMGHKQFYRRRKADADCFIKKKFEDPVPEFEPCKCSEEDFECDFNFVRSKDGKGCVPARSLPAPEGSCKNPDDKYTGSSGYRLIPGNACIREGGVELDKQIERVCSDTMKTHATGEIAVEKTFFTADNYRDYFYLERTDSSKGDDETVIMVTNQQQIFISRDHGKKWKEIFKGETITQIVPHKYFDDVVYFLTNSGDGWYTLDRGENFRKFKAPLPPNRDRLPVLSFHPDQRDWLIWTGASECDSREGQCHSVAHYTTNLGGEWHFLLRYVRRCEFIKREARGSSDKLVFCEQFENENPSNQHLQLLSTDDWFAEKKVHYNNILDFATMQEFIIVAIRGPTARDSLKVGVSIDGKTFADAELPANVQIPVHQAYTVLESRTHAAFLHVTINNMEDHEYGTIIKSNSNGTSYVLSLSAVNRNSLGFADFEKLKGLEGVAMANVVGNVEDVEKGAAKKYRTMITHNDGAEWTLLSPPSKDSAGRAYSCSTKGGKPTNECALHLHSYTERRDPRDTYSSPGAVGFMLGTGNVGEYLTLKSEADTFLSRDAGISWEEVRKGKYQWEYGDSGSIIALVPETSPTKTLLYSLDEGKSWKEFQFSDVAMQIRDISTVPSDTSRNFLLWGNEVGQGAKPGIATVNIDFSGLKERSKQCVLNEAKPEADDYYLWEPKHPLQPDGCLFGHRAKYHRKRPEKDCYNGRELLHLDAIGDICECTRSDYECDYNYEPQKDGTCAPVPGLEPLDPKLICTDDPKAVEWYEPTGYRRIPLTKCQGGKQLNHIIPHPCPNKEEEFEKKHPRLRGIGLFFAVVIPLGLAAAAGYYVYNHWDGKFGRIRLGDTGSGGFFDRDSLLITIPVTIVAGVVAVATALPLLVSSLWRSVRGYVRVPGGSSASRRPYSSRGAFAARRGDYVGVVDDEDELLGADDFEDDEDGEERSGQV</sequence>
<evidence type="ECO:0000256" key="11">
    <source>
        <dbReference type="ARBA" id="ARBA00023136"/>
    </source>
</evidence>
<reference evidence="23 24" key="1">
    <citation type="submission" date="2015-07" db="EMBL/GenBank/DDBJ databases">
        <title>Emmonsia species relationships and genome sequence.</title>
        <authorList>
            <person name="Cuomo C.A."/>
            <person name="Schwartz I.S."/>
            <person name="Kenyon C."/>
            <person name="de Hoog G.S."/>
            <person name="Govender N.P."/>
            <person name="Botha A."/>
            <person name="Moreno L."/>
            <person name="de Vries M."/>
            <person name="Munoz J.F."/>
            <person name="Stielow J.B."/>
        </authorList>
    </citation>
    <scope>NUCLEOTIDE SEQUENCE [LARGE SCALE GENOMIC DNA]</scope>
    <source>
        <strain evidence="23 24">CBS 136260</strain>
    </source>
</reference>
<dbReference type="Pfam" id="PF15902">
    <property type="entry name" value="Sortilin-Vps10"/>
    <property type="match status" value="2"/>
</dbReference>
<dbReference type="InterPro" id="IPR050310">
    <property type="entry name" value="VPS10-sortilin"/>
</dbReference>
<comment type="subcellular location">
    <subcellularLocation>
        <location evidence="1">Golgi apparatus</location>
        <location evidence="1">trans-Golgi network membrane</location>
        <topology evidence="1">Multi-pass membrane protein</topology>
    </subcellularLocation>
    <subcellularLocation>
        <location evidence="2">Prevacuolar compartment membrane</location>
        <topology evidence="2">Multi-pass membrane protein</topology>
    </subcellularLocation>
</comment>
<evidence type="ECO:0000313" key="24">
    <source>
        <dbReference type="Proteomes" id="UP000091918"/>
    </source>
</evidence>
<evidence type="ECO:0000256" key="21">
    <source>
        <dbReference type="SAM" id="Phobius"/>
    </source>
</evidence>
<keyword evidence="10" id="KW-0333">Golgi apparatus</keyword>
<keyword evidence="11 21" id="KW-0472">Membrane</keyword>
<feature type="domain" description="VPS10" evidence="22">
    <location>
        <begin position="146"/>
        <end position="770"/>
    </location>
</feature>
<evidence type="ECO:0000256" key="10">
    <source>
        <dbReference type="ARBA" id="ARBA00023034"/>
    </source>
</evidence>
<evidence type="ECO:0000256" key="20">
    <source>
        <dbReference type="SAM" id="MobiDB-lite"/>
    </source>
</evidence>
<accession>A0A1B7NX12</accession>
<evidence type="ECO:0000256" key="1">
    <source>
        <dbReference type="ARBA" id="ARBA00004166"/>
    </source>
</evidence>
<feature type="domain" description="VPS10" evidence="22">
    <location>
        <begin position="806"/>
        <end position="1447"/>
    </location>
</feature>